<evidence type="ECO:0000259" key="1">
    <source>
        <dbReference type="Pfam" id="PF00156"/>
    </source>
</evidence>
<keyword evidence="2" id="KW-0808">Transferase</keyword>
<dbReference type="Gene3D" id="3.30.1310.20">
    <property type="entry name" value="PRTase-like"/>
    <property type="match status" value="1"/>
</dbReference>
<dbReference type="Gene3D" id="3.40.50.2020">
    <property type="match status" value="1"/>
</dbReference>
<dbReference type="InterPro" id="IPR000836">
    <property type="entry name" value="PRTase_dom"/>
</dbReference>
<dbReference type="Pfam" id="PF00156">
    <property type="entry name" value="Pribosyltran"/>
    <property type="match status" value="1"/>
</dbReference>
<dbReference type="RefSeq" id="WP_268611879.1">
    <property type="nucleotide sequence ID" value="NZ_CP113797.1"/>
</dbReference>
<dbReference type="SUPFAM" id="SSF53271">
    <property type="entry name" value="PRTase-like"/>
    <property type="match status" value="1"/>
</dbReference>
<feature type="domain" description="Phosphoribosyltransferase" evidence="1">
    <location>
        <begin position="72"/>
        <end position="177"/>
    </location>
</feature>
<evidence type="ECO:0000313" key="2">
    <source>
        <dbReference type="EMBL" id="WAL61828.1"/>
    </source>
</evidence>
<keyword evidence="2" id="KW-0328">Glycosyltransferase</keyword>
<dbReference type="AlphaFoldDB" id="A0A9E8ZES3"/>
<gene>
    <name evidence="2" type="ORF">OXH18_07555</name>
</gene>
<evidence type="ECO:0000313" key="3">
    <source>
        <dbReference type="Proteomes" id="UP001163152"/>
    </source>
</evidence>
<dbReference type="InterPro" id="IPR029057">
    <property type="entry name" value="PRTase-like"/>
</dbReference>
<dbReference type="Proteomes" id="UP001163152">
    <property type="component" value="Chromosome"/>
</dbReference>
<sequence>MNSRFCDRVEAGQRLAEQLCHYANQPNVLVLGLPRGGVPVAYQIAKAIRAPLDVWLVRKLGVPGQEELAMGAIAMGGMMILNNEIINSLQISRRIIQQVATAEKQELERRDRLYRGERPLPILHDKTVILVDDGIATSSTLRAAIAAIQQHHPQRLVVAAPVAPPSVVESLQSIVDEVVCLLLPESLHSIGMWYEDFSQTTDQEVQNLLQQSADEMAAIGS</sequence>
<dbReference type="EMBL" id="CP113797">
    <property type="protein sequence ID" value="WAL61828.1"/>
    <property type="molecule type" value="Genomic_DNA"/>
</dbReference>
<dbReference type="CDD" id="cd06223">
    <property type="entry name" value="PRTases_typeI"/>
    <property type="match status" value="1"/>
</dbReference>
<organism evidence="2 3">
    <name type="scientific">Thermocoleostomius sinensis A174</name>
    <dbReference type="NCBI Taxonomy" id="2016057"/>
    <lineage>
        <taxon>Bacteria</taxon>
        <taxon>Bacillati</taxon>
        <taxon>Cyanobacteriota</taxon>
        <taxon>Cyanophyceae</taxon>
        <taxon>Oculatellales</taxon>
        <taxon>Oculatellaceae</taxon>
        <taxon>Thermocoleostomius</taxon>
    </lineage>
</organism>
<dbReference type="GO" id="GO:0016757">
    <property type="term" value="F:glycosyltransferase activity"/>
    <property type="evidence" value="ECO:0007669"/>
    <property type="project" value="UniProtKB-KW"/>
</dbReference>
<name>A0A9E8ZES3_9CYAN</name>
<dbReference type="KEGG" id="tsin:OXH18_07555"/>
<keyword evidence="3" id="KW-1185">Reference proteome</keyword>
<accession>A0A9E8ZES3</accession>
<reference evidence="2" key="1">
    <citation type="submission" date="2022-12" db="EMBL/GenBank/DDBJ databases">
        <title>Polyphasic identification of a Novel Hot-Spring Cyanobacterium Ocullathermofonsia sinensis gen nov. sp. nov. and Genomic Insights on its Adaptations to the Thermal Habitat.</title>
        <authorList>
            <person name="Daroch M."/>
            <person name="Tang J."/>
            <person name="Jiang Y."/>
        </authorList>
    </citation>
    <scope>NUCLEOTIDE SEQUENCE</scope>
    <source>
        <strain evidence="2">PKUAC-SCTA174</strain>
    </source>
</reference>
<proteinExistence type="predicted"/>
<protein>
    <submittedName>
        <fullName evidence="2">Phosphoribosyltransferase</fullName>
    </submittedName>
</protein>